<feature type="active site" evidence="8">
    <location>
        <position position="373"/>
    </location>
</feature>
<dbReference type="NCBIfam" id="NF002075">
    <property type="entry name" value="PRK00913.2-2"/>
    <property type="match status" value="1"/>
</dbReference>
<dbReference type="PATRIC" id="fig|864069.3.peg.5282"/>
<protein>
    <recommendedName>
        <fullName evidence="8">Probable cytosol aminopeptidase</fullName>
        <ecNumber evidence="8">3.4.11.1</ecNumber>
    </recommendedName>
    <alternativeName>
        <fullName evidence="8">Leucine aminopeptidase</fullName>
        <shortName evidence="8">LAP</shortName>
        <ecNumber evidence="8">3.4.11.10</ecNumber>
    </alternativeName>
    <alternativeName>
        <fullName evidence="8">Leucyl aminopeptidase</fullName>
    </alternativeName>
</protein>
<dbReference type="GO" id="GO:0030145">
    <property type="term" value="F:manganese ion binding"/>
    <property type="evidence" value="ECO:0007669"/>
    <property type="project" value="UniProtKB-UniRule"/>
</dbReference>
<keyword evidence="7 8" id="KW-0464">Manganese</keyword>
<gene>
    <name evidence="8" type="primary">pepA</name>
    <name evidence="10" type="ORF">MicloDRAFT_00049080</name>
</gene>
<dbReference type="GO" id="GO:0070006">
    <property type="term" value="F:metalloaminopeptidase activity"/>
    <property type="evidence" value="ECO:0007669"/>
    <property type="project" value="InterPro"/>
</dbReference>
<dbReference type="EC" id="3.4.11.10" evidence="8"/>
<feature type="binding site" evidence="8">
    <location>
        <position position="292"/>
    </location>
    <ligand>
        <name>Mn(2+)</name>
        <dbReference type="ChEBI" id="CHEBI:29035"/>
        <label>1</label>
    </ligand>
</feature>
<evidence type="ECO:0000256" key="6">
    <source>
        <dbReference type="ARBA" id="ARBA00022801"/>
    </source>
</evidence>
<evidence type="ECO:0000256" key="1">
    <source>
        <dbReference type="ARBA" id="ARBA00000135"/>
    </source>
</evidence>
<dbReference type="PROSITE" id="PS00631">
    <property type="entry name" value="CYTOSOL_AP"/>
    <property type="match status" value="1"/>
</dbReference>
<evidence type="ECO:0000256" key="7">
    <source>
        <dbReference type="ARBA" id="ARBA00023211"/>
    </source>
</evidence>
<dbReference type="STRING" id="864069.MicloDRAFT_00049080"/>
<evidence type="ECO:0000313" key="11">
    <source>
        <dbReference type="Proteomes" id="UP000003947"/>
    </source>
</evidence>
<comment type="catalytic activity">
    <reaction evidence="2 8">
        <text>Release of an N-terminal amino acid, preferentially leucine, but not glutamic or aspartic acids.</text>
        <dbReference type="EC" id="3.4.11.10"/>
    </reaction>
</comment>
<comment type="catalytic activity">
    <reaction evidence="1 8">
        <text>Release of an N-terminal amino acid, Xaa-|-Yaa-, in which Xaa is preferably Leu, but may be other amino acids including Pro although not Arg or Lys, and Yaa may be Pro. Amino acid amides and methyl esters are also readily hydrolyzed, but rates on arylamides are exceedingly low.</text>
        <dbReference type="EC" id="3.4.11.1"/>
    </reaction>
</comment>
<evidence type="ECO:0000256" key="8">
    <source>
        <dbReference type="HAMAP-Rule" id="MF_00181"/>
    </source>
</evidence>
<name>I4YWI4_9HYPH</name>
<feature type="active site" evidence="8">
    <location>
        <position position="299"/>
    </location>
</feature>
<dbReference type="InterPro" id="IPR008283">
    <property type="entry name" value="Peptidase_M17_N"/>
</dbReference>
<keyword evidence="11" id="KW-1185">Reference proteome</keyword>
<dbReference type="PANTHER" id="PTHR11963">
    <property type="entry name" value="LEUCINE AMINOPEPTIDASE-RELATED"/>
    <property type="match status" value="1"/>
</dbReference>
<dbReference type="Gene3D" id="3.40.220.10">
    <property type="entry name" value="Leucine Aminopeptidase, subunit E, domain 1"/>
    <property type="match status" value="1"/>
</dbReference>
<reference evidence="10 11" key="1">
    <citation type="submission" date="2012-02" db="EMBL/GenBank/DDBJ databases">
        <title>Improved High-Quality Draft sequence of Microvirga sp. WSM3557.</title>
        <authorList>
            <consortium name="US DOE Joint Genome Institute"/>
            <person name="Lucas S."/>
            <person name="Han J."/>
            <person name="Lapidus A."/>
            <person name="Cheng J.-F."/>
            <person name="Goodwin L."/>
            <person name="Pitluck S."/>
            <person name="Peters L."/>
            <person name="Zhang X."/>
            <person name="Detter J.C."/>
            <person name="Han C."/>
            <person name="Tapia R."/>
            <person name="Land M."/>
            <person name="Hauser L."/>
            <person name="Kyrpides N."/>
            <person name="Ivanova N."/>
            <person name="Pagani I."/>
            <person name="Brau L."/>
            <person name="Yates R."/>
            <person name="O'Hara G."/>
            <person name="Rui T."/>
            <person name="Howieson J."/>
            <person name="Reeve W."/>
            <person name="Woyke T."/>
        </authorList>
    </citation>
    <scope>NUCLEOTIDE SEQUENCE [LARGE SCALE GENOMIC DNA]</scope>
    <source>
        <strain evidence="10 11">WSM3557</strain>
    </source>
</reference>
<comment type="function">
    <text evidence="8">Presumably involved in the processing and regular turnover of intracellular proteins. Catalyzes the removal of unsubstituted N-terminal amino acids from various peptides.</text>
</comment>
<dbReference type="NCBIfam" id="NF002074">
    <property type="entry name" value="PRK00913.1-4"/>
    <property type="match status" value="1"/>
</dbReference>
<evidence type="ECO:0000313" key="10">
    <source>
        <dbReference type="EMBL" id="EIM28326.1"/>
    </source>
</evidence>
<dbReference type="InterPro" id="IPR011356">
    <property type="entry name" value="Leucine_aapep/pepB"/>
</dbReference>
<keyword evidence="8" id="KW-0479">Metal-binding</keyword>
<evidence type="ECO:0000256" key="4">
    <source>
        <dbReference type="ARBA" id="ARBA00022438"/>
    </source>
</evidence>
<dbReference type="Proteomes" id="UP000003947">
    <property type="component" value="Unassembled WGS sequence"/>
</dbReference>
<dbReference type="Pfam" id="PF02789">
    <property type="entry name" value="Peptidase_M17_N"/>
    <property type="match status" value="1"/>
</dbReference>
<dbReference type="HOGENOM" id="CLU_013734_6_0_5"/>
<feature type="binding site" evidence="8">
    <location>
        <position position="287"/>
    </location>
    <ligand>
        <name>Mn(2+)</name>
        <dbReference type="ChEBI" id="CHEBI:29035"/>
        <label>2</label>
    </ligand>
</feature>
<keyword evidence="5 8" id="KW-0645">Protease</keyword>
<feature type="binding site" evidence="8">
    <location>
        <position position="292"/>
    </location>
    <ligand>
        <name>Mn(2+)</name>
        <dbReference type="ChEBI" id="CHEBI:29035"/>
        <label>2</label>
    </ligand>
</feature>
<dbReference type="eggNOG" id="COG0260">
    <property type="taxonomic scope" value="Bacteria"/>
</dbReference>
<accession>I4YWI4</accession>
<dbReference type="PRINTS" id="PR00481">
    <property type="entry name" value="LAMNOPPTDASE"/>
</dbReference>
<comment type="subcellular location">
    <subcellularLocation>
        <location evidence="8">Cytoplasm</location>
    </subcellularLocation>
</comment>
<dbReference type="GO" id="GO:0006508">
    <property type="term" value="P:proteolysis"/>
    <property type="evidence" value="ECO:0007669"/>
    <property type="project" value="UniProtKB-KW"/>
</dbReference>
<organism evidence="10 11">
    <name type="scientific">Microvirga lotononidis</name>
    <dbReference type="NCBI Taxonomy" id="864069"/>
    <lineage>
        <taxon>Bacteria</taxon>
        <taxon>Pseudomonadati</taxon>
        <taxon>Pseudomonadota</taxon>
        <taxon>Alphaproteobacteria</taxon>
        <taxon>Hyphomicrobiales</taxon>
        <taxon>Methylobacteriaceae</taxon>
        <taxon>Microvirga</taxon>
    </lineage>
</organism>
<evidence type="ECO:0000256" key="5">
    <source>
        <dbReference type="ARBA" id="ARBA00022670"/>
    </source>
</evidence>
<keyword evidence="8" id="KW-0963">Cytoplasm</keyword>
<evidence type="ECO:0000256" key="3">
    <source>
        <dbReference type="ARBA" id="ARBA00009528"/>
    </source>
</evidence>
<dbReference type="EMBL" id="JH660645">
    <property type="protein sequence ID" value="EIM28326.1"/>
    <property type="molecule type" value="Genomic_DNA"/>
</dbReference>
<dbReference type="CDD" id="cd00433">
    <property type="entry name" value="Peptidase_M17"/>
    <property type="match status" value="1"/>
</dbReference>
<dbReference type="AlphaFoldDB" id="I4YWI4"/>
<dbReference type="SUPFAM" id="SSF52949">
    <property type="entry name" value="Macro domain-like"/>
    <property type="match status" value="1"/>
</dbReference>
<comment type="cofactor">
    <cofactor evidence="8">
        <name>Mn(2+)</name>
        <dbReference type="ChEBI" id="CHEBI:29035"/>
    </cofactor>
    <text evidence="8">Binds 2 manganese ions per subunit.</text>
</comment>
<dbReference type="InterPro" id="IPR023042">
    <property type="entry name" value="Peptidase_M17_leu_NH2_pept"/>
</dbReference>
<keyword evidence="4 8" id="KW-0031">Aminopeptidase</keyword>
<dbReference type="Pfam" id="PF00883">
    <property type="entry name" value="Peptidase_M17"/>
    <property type="match status" value="1"/>
</dbReference>
<dbReference type="NCBIfam" id="NF002077">
    <property type="entry name" value="PRK00913.2-4"/>
    <property type="match status" value="1"/>
</dbReference>
<feature type="domain" description="Cytosol aminopeptidase" evidence="9">
    <location>
        <begin position="367"/>
        <end position="374"/>
    </location>
</feature>
<feature type="binding site" evidence="8">
    <location>
        <position position="371"/>
    </location>
    <ligand>
        <name>Mn(2+)</name>
        <dbReference type="ChEBI" id="CHEBI:29035"/>
        <label>1</label>
    </ligand>
</feature>
<keyword evidence="6 8" id="KW-0378">Hydrolase</keyword>
<dbReference type="HAMAP" id="MF_00181">
    <property type="entry name" value="Cytosol_peptidase_M17"/>
    <property type="match status" value="1"/>
</dbReference>
<evidence type="ECO:0000256" key="2">
    <source>
        <dbReference type="ARBA" id="ARBA00000967"/>
    </source>
</evidence>
<dbReference type="EC" id="3.4.11.1" evidence="8"/>
<evidence type="ECO:0000259" key="9">
    <source>
        <dbReference type="PROSITE" id="PS00631"/>
    </source>
</evidence>
<feature type="binding site" evidence="8">
    <location>
        <position position="310"/>
    </location>
    <ligand>
        <name>Mn(2+)</name>
        <dbReference type="ChEBI" id="CHEBI:29035"/>
        <label>2</label>
    </ligand>
</feature>
<dbReference type="PANTHER" id="PTHR11963:SF23">
    <property type="entry name" value="CYTOSOL AMINOPEPTIDASE"/>
    <property type="match status" value="1"/>
</dbReference>
<sequence length="521" mass="54815">MLYVPIVSVAAGLKTGDVHQNNEDFMADSFTIDFQAHGKVETGDLVVFVGDDLKPSGAVAAQLGPKAVDLIAKAAAAETFKGKAKSSMSIVVPADLPVDRLVVIGLGGEKDRAGLDFVQLGGLIAGKVNGKLATVVLDLPGIEVSPEAVADIALGAQLRRYSFDRYKTKKDDGDAKKGGSLVLSVADPAAAKKAYKSREGIEQGVAIARDLVNEPPNVLGPQEFAARAQELSKLGVEVEILDDKAMKKLGMNALLGVAQGSVRGGRVAIMRWNGGKADDSPIAFIGKGVVFDSGGISIKPGAGMEDMKGDMAGAACVVGLMHALASRKAKANVVGAIGLVENMPDGNAQRPGDIVTTMSGQTIEIINTDAEGRLVLADVLWYVQDRFKPKFMIDLATLTGAILVALAQEYAGLFSNNDELSERLTAAGKATGERVWRMPLGPEFDKMIESKFADMKNSAGRFGGSSTAAALLQRFVNDVPWAHLDIAGTAMGSPATEINKGWSSGWGVRLLDRLVRDHYEA</sequence>
<dbReference type="SUPFAM" id="SSF53187">
    <property type="entry name" value="Zn-dependent exopeptidases"/>
    <property type="match status" value="1"/>
</dbReference>
<dbReference type="Gene3D" id="3.40.630.10">
    <property type="entry name" value="Zn peptidases"/>
    <property type="match status" value="1"/>
</dbReference>
<dbReference type="InterPro" id="IPR043472">
    <property type="entry name" value="Macro_dom-like"/>
</dbReference>
<feature type="binding site" evidence="8">
    <location>
        <position position="371"/>
    </location>
    <ligand>
        <name>Mn(2+)</name>
        <dbReference type="ChEBI" id="CHEBI:29035"/>
        <label>2</label>
    </ligand>
</feature>
<feature type="binding site" evidence="8">
    <location>
        <position position="369"/>
    </location>
    <ligand>
        <name>Mn(2+)</name>
        <dbReference type="ChEBI" id="CHEBI:29035"/>
        <label>1</label>
    </ligand>
</feature>
<comment type="similarity">
    <text evidence="3 8">Belongs to the peptidase M17 family.</text>
</comment>
<dbReference type="GO" id="GO:0005737">
    <property type="term" value="C:cytoplasm"/>
    <property type="evidence" value="ECO:0007669"/>
    <property type="project" value="UniProtKB-SubCell"/>
</dbReference>
<proteinExistence type="inferred from homology"/>
<dbReference type="InterPro" id="IPR000819">
    <property type="entry name" value="Peptidase_M17_C"/>
</dbReference>